<evidence type="ECO:0000256" key="1">
    <source>
        <dbReference type="SAM" id="MobiDB-lite"/>
    </source>
</evidence>
<feature type="compositionally biased region" description="Low complexity" evidence="1">
    <location>
        <begin position="45"/>
        <end position="59"/>
    </location>
</feature>
<dbReference type="RefSeq" id="WP_143469498.1">
    <property type="nucleotide sequence ID" value="NZ_FYEZ01000001.1"/>
</dbReference>
<keyword evidence="2" id="KW-0732">Signal</keyword>
<protein>
    <submittedName>
        <fullName evidence="3">Uncharacterized protein</fullName>
    </submittedName>
</protein>
<reference evidence="3 4" key="1">
    <citation type="submission" date="2017-06" db="EMBL/GenBank/DDBJ databases">
        <authorList>
            <person name="Kim H.J."/>
            <person name="Triplett B.A."/>
        </authorList>
    </citation>
    <scope>NUCLEOTIDE SEQUENCE [LARGE SCALE GENOMIC DNA]</scope>
    <source>
        <strain evidence="3 4">DSM 22179</strain>
    </source>
</reference>
<evidence type="ECO:0000313" key="4">
    <source>
        <dbReference type="Proteomes" id="UP000198122"/>
    </source>
</evidence>
<name>A0A212TGG8_9MICO</name>
<feature type="region of interest" description="Disordered" evidence="1">
    <location>
        <begin position="31"/>
        <end position="60"/>
    </location>
</feature>
<organism evidence="3 4">
    <name type="scientific">Kytococcus aerolatus</name>
    <dbReference type="NCBI Taxonomy" id="592308"/>
    <lineage>
        <taxon>Bacteria</taxon>
        <taxon>Bacillati</taxon>
        <taxon>Actinomycetota</taxon>
        <taxon>Actinomycetes</taxon>
        <taxon>Micrococcales</taxon>
        <taxon>Kytococcaceae</taxon>
        <taxon>Kytococcus</taxon>
    </lineage>
</organism>
<dbReference type="Proteomes" id="UP000198122">
    <property type="component" value="Unassembled WGS sequence"/>
</dbReference>
<proteinExistence type="predicted"/>
<sequence>MGEVIGQRRGRRGTLAALALLLPVLAACGGEPEGTRSTEPPPLVESPSPSESASTSSEEGLTALERRGRVAFLMPSQNVACLIEELGIMCDIRNTAYQHTIAAARNCPEPTVELYEEEPVWTCSRSSRFVDAQVRNEGGWVRTAGGTTERINGIDHAVLDYGESLELFGHRCESKETGVECRRLEDGRRFRLATHDFELH</sequence>
<evidence type="ECO:0000256" key="2">
    <source>
        <dbReference type="SAM" id="SignalP"/>
    </source>
</evidence>
<gene>
    <name evidence="3" type="ORF">SAMN05445756_1212</name>
</gene>
<dbReference type="EMBL" id="FYEZ01000001">
    <property type="protein sequence ID" value="SNC64916.1"/>
    <property type="molecule type" value="Genomic_DNA"/>
</dbReference>
<dbReference type="OrthoDB" id="495539at2"/>
<dbReference type="AlphaFoldDB" id="A0A212TGG8"/>
<evidence type="ECO:0000313" key="3">
    <source>
        <dbReference type="EMBL" id="SNC64916.1"/>
    </source>
</evidence>
<keyword evidence="4" id="KW-1185">Reference proteome</keyword>
<feature type="signal peptide" evidence="2">
    <location>
        <begin position="1"/>
        <end position="26"/>
    </location>
</feature>
<accession>A0A212TGG8</accession>
<feature type="chain" id="PRO_5038529834" evidence="2">
    <location>
        <begin position="27"/>
        <end position="200"/>
    </location>
</feature>